<dbReference type="SUPFAM" id="SSF82784">
    <property type="entry name" value="OsmC-like"/>
    <property type="match status" value="1"/>
</dbReference>
<sequence>MPIIIEWVGNLQNVASDDSGHSVIIESRRENTPAGFSATQILLIAAASCMSNHVVEILQKKRLQIKKLRVLADGVRAVEHPKKFKSITLTFEVQGNVSQEVLDGVLLLVKEKYCSVLNSLDPAINVKLESRVIAE</sequence>
<dbReference type="InterPro" id="IPR015946">
    <property type="entry name" value="KH_dom-like_a/b"/>
</dbReference>
<comment type="caution">
    <text evidence="1">The sequence shown here is derived from an EMBL/GenBank/DDBJ whole genome shotgun (WGS) entry which is preliminary data.</text>
</comment>
<dbReference type="Gene3D" id="3.30.300.20">
    <property type="match status" value="1"/>
</dbReference>
<dbReference type="Proteomes" id="UP000177230">
    <property type="component" value="Unassembled WGS sequence"/>
</dbReference>
<proteinExistence type="predicted"/>
<protein>
    <recommendedName>
        <fullName evidence="3">Osmotically inducible protein OsmC</fullName>
    </recommendedName>
</protein>
<evidence type="ECO:0000313" key="1">
    <source>
        <dbReference type="EMBL" id="OGF12035.1"/>
    </source>
</evidence>
<dbReference type="InterPro" id="IPR003718">
    <property type="entry name" value="OsmC/Ohr_fam"/>
</dbReference>
<dbReference type="PANTHER" id="PTHR34352:SF1">
    <property type="entry name" value="PROTEIN YHFA"/>
    <property type="match status" value="1"/>
</dbReference>
<name>A0A1F5RC66_9BACT</name>
<dbReference type="AlphaFoldDB" id="A0A1F5RC66"/>
<dbReference type="InterPro" id="IPR036102">
    <property type="entry name" value="OsmC/Ohrsf"/>
</dbReference>
<dbReference type="PANTHER" id="PTHR34352">
    <property type="entry name" value="PROTEIN YHFA"/>
    <property type="match status" value="1"/>
</dbReference>
<reference evidence="1 2" key="1">
    <citation type="journal article" date="2016" name="Nat. Commun.">
        <title>Thousands of microbial genomes shed light on interconnected biogeochemical processes in an aquifer system.</title>
        <authorList>
            <person name="Anantharaman K."/>
            <person name="Brown C.T."/>
            <person name="Hug L.A."/>
            <person name="Sharon I."/>
            <person name="Castelle C.J."/>
            <person name="Probst A.J."/>
            <person name="Thomas B.C."/>
            <person name="Singh A."/>
            <person name="Wilkins M.J."/>
            <person name="Karaoz U."/>
            <person name="Brodie E.L."/>
            <person name="Williams K.H."/>
            <person name="Hubbard S.S."/>
            <person name="Banfield J.F."/>
        </authorList>
    </citation>
    <scope>NUCLEOTIDE SEQUENCE [LARGE SCALE GENOMIC DNA]</scope>
</reference>
<accession>A0A1F5RC66</accession>
<gene>
    <name evidence="1" type="ORF">A2024_03340</name>
</gene>
<evidence type="ECO:0008006" key="3">
    <source>
        <dbReference type="Google" id="ProtNLM"/>
    </source>
</evidence>
<dbReference type="EMBL" id="MFFM01000034">
    <property type="protein sequence ID" value="OGF12035.1"/>
    <property type="molecule type" value="Genomic_DNA"/>
</dbReference>
<organism evidence="1 2">
    <name type="scientific">Candidatus Edwardsbacteria bacterium GWF2_54_11</name>
    <dbReference type="NCBI Taxonomy" id="1817851"/>
    <lineage>
        <taxon>Bacteria</taxon>
        <taxon>Candidatus Edwardsiibacteriota</taxon>
    </lineage>
</organism>
<dbReference type="Pfam" id="PF02566">
    <property type="entry name" value="OsmC"/>
    <property type="match status" value="1"/>
</dbReference>
<evidence type="ECO:0000313" key="2">
    <source>
        <dbReference type="Proteomes" id="UP000177230"/>
    </source>
</evidence>